<organism evidence="2 3">
    <name type="scientific">Serendipita vermifera MAFF 305830</name>
    <dbReference type="NCBI Taxonomy" id="933852"/>
    <lineage>
        <taxon>Eukaryota</taxon>
        <taxon>Fungi</taxon>
        <taxon>Dikarya</taxon>
        <taxon>Basidiomycota</taxon>
        <taxon>Agaricomycotina</taxon>
        <taxon>Agaricomycetes</taxon>
        <taxon>Sebacinales</taxon>
        <taxon>Serendipitaceae</taxon>
        <taxon>Serendipita</taxon>
    </lineage>
</organism>
<accession>A0A0C3BLE0</accession>
<feature type="region of interest" description="Disordered" evidence="1">
    <location>
        <begin position="312"/>
        <end position="371"/>
    </location>
</feature>
<dbReference type="GO" id="GO:0005634">
    <property type="term" value="C:nucleus"/>
    <property type="evidence" value="ECO:0007669"/>
    <property type="project" value="TreeGrafter"/>
</dbReference>
<reference evidence="3" key="2">
    <citation type="submission" date="2015-01" db="EMBL/GenBank/DDBJ databases">
        <title>Evolutionary Origins and Diversification of the Mycorrhizal Mutualists.</title>
        <authorList>
            <consortium name="DOE Joint Genome Institute"/>
            <consortium name="Mycorrhizal Genomics Consortium"/>
            <person name="Kohler A."/>
            <person name="Kuo A."/>
            <person name="Nagy L.G."/>
            <person name="Floudas D."/>
            <person name="Copeland A."/>
            <person name="Barry K.W."/>
            <person name="Cichocki N."/>
            <person name="Veneault-Fourrey C."/>
            <person name="LaButti K."/>
            <person name="Lindquist E.A."/>
            <person name="Lipzen A."/>
            <person name="Lundell T."/>
            <person name="Morin E."/>
            <person name="Murat C."/>
            <person name="Riley R."/>
            <person name="Ohm R."/>
            <person name="Sun H."/>
            <person name="Tunlid A."/>
            <person name="Henrissat B."/>
            <person name="Grigoriev I.V."/>
            <person name="Hibbett D.S."/>
            <person name="Martin F."/>
        </authorList>
    </citation>
    <scope>NUCLEOTIDE SEQUENCE [LARGE SCALE GENOMIC DNA]</scope>
    <source>
        <strain evidence="3">MAFF 305830</strain>
    </source>
</reference>
<dbReference type="EMBL" id="KN824279">
    <property type="protein sequence ID" value="KIM32884.1"/>
    <property type="molecule type" value="Genomic_DNA"/>
</dbReference>
<evidence type="ECO:0000313" key="2">
    <source>
        <dbReference type="EMBL" id="KIM32884.1"/>
    </source>
</evidence>
<dbReference type="PANTHER" id="PTHR15410:SF2">
    <property type="entry name" value="HIRA-INTERACTING PROTEIN 3"/>
    <property type="match status" value="1"/>
</dbReference>
<dbReference type="STRING" id="933852.A0A0C3BLE0"/>
<evidence type="ECO:0008006" key="4">
    <source>
        <dbReference type="Google" id="ProtNLM"/>
    </source>
</evidence>
<name>A0A0C3BLE0_SERVB</name>
<keyword evidence="3" id="KW-1185">Reference proteome</keyword>
<feature type="compositionally biased region" description="Basic and acidic residues" evidence="1">
    <location>
        <begin position="104"/>
        <end position="126"/>
    </location>
</feature>
<gene>
    <name evidence="2" type="ORF">M408DRAFT_62510</name>
</gene>
<protein>
    <recommendedName>
        <fullName evidence="4">Histone chaperone domain-containing protein</fullName>
    </recommendedName>
</protein>
<feature type="compositionally biased region" description="Low complexity" evidence="1">
    <location>
        <begin position="188"/>
        <end position="197"/>
    </location>
</feature>
<feature type="compositionally biased region" description="Basic and acidic residues" evidence="1">
    <location>
        <begin position="314"/>
        <end position="329"/>
    </location>
</feature>
<dbReference type="HOGENOM" id="CLU_050251_0_0_1"/>
<dbReference type="InterPro" id="IPR037647">
    <property type="entry name" value="HIRIP3"/>
</dbReference>
<sequence length="371" mass="41884">MAELDAFERVFRAEVQKRKDRGDNAPSWSDVKRLVKEYGLFDKDKMEDPDFKARLKETATELAMAVSSPTDEPEERPTKRVKQTASKASKKQAKIEEDFEDEPNEKPAKKVASRKESTKKSKQKIDDSDEEEEEKVPAKKAHKGKQREYSSAIDSDPDAAIPPKSPEVGLRNPGRMKRIPAADVAEMSDSALSVVVDDSPKKAKTVKKEKKKAEPKPSKGAQKGKESKEKSKGNTPGDADEEQIKRLKSFVVACGVRKKWAKEFEGMEDKPNKQIARLKEILADLGMSGRLSMEKAKAIRARRELAEELEEVVQFEKHRGMPKDEDGTKTRRKQRDSPPENASEDEEQLAANPPQRRKNILAFLDDQSEEE</sequence>
<feature type="compositionally biased region" description="Basic and acidic residues" evidence="1">
    <location>
        <begin position="211"/>
        <end position="232"/>
    </location>
</feature>
<reference evidence="2 3" key="1">
    <citation type="submission" date="2014-04" db="EMBL/GenBank/DDBJ databases">
        <authorList>
            <consortium name="DOE Joint Genome Institute"/>
            <person name="Kuo A."/>
            <person name="Zuccaro A."/>
            <person name="Kohler A."/>
            <person name="Nagy L.G."/>
            <person name="Floudas D."/>
            <person name="Copeland A."/>
            <person name="Barry K.W."/>
            <person name="Cichocki N."/>
            <person name="Veneault-Fourrey C."/>
            <person name="LaButti K."/>
            <person name="Lindquist E.A."/>
            <person name="Lipzen A."/>
            <person name="Lundell T."/>
            <person name="Morin E."/>
            <person name="Murat C."/>
            <person name="Sun H."/>
            <person name="Tunlid A."/>
            <person name="Henrissat B."/>
            <person name="Grigoriev I.V."/>
            <person name="Hibbett D.S."/>
            <person name="Martin F."/>
            <person name="Nordberg H.P."/>
            <person name="Cantor M.N."/>
            <person name="Hua S.X."/>
        </authorList>
    </citation>
    <scope>NUCLEOTIDE SEQUENCE [LARGE SCALE GENOMIC DNA]</scope>
    <source>
        <strain evidence="2 3">MAFF 305830</strain>
    </source>
</reference>
<dbReference type="OrthoDB" id="552755at2759"/>
<dbReference type="AlphaFoldDB" id="A0A0C3BLE0"/>
<evidence type="ECO:0000313" key="3">
    <source>
        <dbReference type="Proteomes" id="UP000054097"/>
    </source>
</evidence>
<feature type="region of interest" description="Disordered" evidence="1">
    <location>
        <begin position="62"/>
        <end position="243"/>
    </location>
</feature>
<dbReference type="PANTHER" id="PTHR15410">
    <property type="entry name" value="HIRA-INTERACTING PROTEIN 3"/>
    <property type="match status" value="1"/>
</dbReference>
<proteinExistence type="predicted"/>
<evidence type="ECO:0000256" key="1">
    <source>
        <dbReference type="SAM" id="MobiDB-lite"/>
    </source>
</evidence>
<dbReference type="Proteomes" id="UP000054097">
    <property type="component" value="Unassembled WGS sequence"/>
</dbReference>